<organism evidence="10">
    <name type="scientific">Pundamilia nyererei</name>
    <dbReference type="NCBI Taxonomy" id="303518"/>
    <lineage>
        <taxon>Eukaryota</taxon>
        <taxon>Metazoa</taxon>
        <taxon>Chordata</taxon>
        <taxon>Craniata</taxon>
        <taxon>Vertebrata</taxon>
        <taxon>Euteleostomi</taxon>
        <taxon>Actinopterygii</taxon>
        <taxon>Neopterygii</taxon>
        <taxon>Teleostei</taxon>
        <taxon>Neoteleostei</taxon>
        <taxon>Acanthomorphata</taxon>
        <taxon>Ovalentaria</taxon>
        <taxon>Cichlomorphae</taxon>
        <taxon>Cichliformes</taxon>
        <taxon>Cichlidae</taxon>
        <taxon>African cichlids</taxon>
        <taxon>Pseudocrenilabrinae</taxon>
        <taxon>Haplochromini</taxon>
        <taxon>Pundamilia</taxon>
    </lineage>
</organism>
<keyword evidence="11" id="KW-1185">Reference proteome</keyword>
<dbReference type="GO" id="GO:0070828">
    <property type="term" value="P:heterochromatin organization"/>
    <property type="evidence" value="ECO:0007669"/>
    <property type="project" value="TreeGrafter"/>
</dbReference>
<keyword evidence="6" id="KW-0238">DNA-binding</keyword>
<dbReference type="PANTHER" id="PTHR15832:SF1">
    <property type="entry name" value="HETEROCHROMATIN PROTEIN 1-BINDING PROTEIN 3"/>
    <property type="match status" value="1"/>
</dbReference>
<evidence type="ECO:0000256" key="7">
    <source>
        <dbReference type="ARBA" id="ARBA00023242"/>
    </source>
</evidence>
<dbReference type="InterPro" id="IPR005819">
    <property type="entry name" value="H1/H5"/>
</dbReference>
<comment type="subcellular location">
    <subcellularLocation>
        <location evidence="2">Chromosome</location>
    </subcellularLocation>
    <subcellularLocation>
        <location evidence="1">Nucleus</location>
    </subcellularLocation>
</comment>
<protein>
    <recommendedName>
        <fullName evidence="3">Heterochromatin protein 1-binding protein 3</fullName>
    </recommendedName>
</protein>
<evidence type="ECO:0000313" key="12">
    <source>
        <dbReference type="RefSeq" id="XP_005729757.1"/>
    </source>
</evidence>
<feature type="compositionally biased region" description="Low complexity" evidence="8">
    <location>
        <begin position="484"/>
        <end position="497"/>
    </location>
</feature>
<feature type="domain" description="H15" evidence="9">
    <location>
        <begin position="228"/>
        <end position="303"/>
    </location>
</feature>
<feature type="region of interest" description="Disordered" evidence="8">
    <location>
        <begin position="1"/>
        <end position="85"/>
    </location>
</feature>
<proteinExistence type="predicted"/>
<dbReference type="PRINTS" id="PR00624">
    <property type="entry name" value="HISTONEH5"/>
</dbReference>
<dbReference type="RefSeq" id="XP_005729757.1">
    <property type="nucleotide sequence ID" value="XM_005729700.1"/>
</dbReference>
<dbReference type="GO" id="GO:0000786">
    <property type="term" value="C:nucleosome"/>
    <property type="evidence" value="ECO:0007669"/>
    <property type="project" value="InterPro"/>
</dbReference>
<reference evidence="10" key="1">
    <citation type="submission" date="2023-09" db="UniProtKB">
        <authorList>
            <consortium name="Ensembl"/>
        </authorList>
    </citation>
    <scope>IDENTIFICATION</scope>
</reference>
<dbReference type="Proteomes" id="UP000695023">
    <property type="component" value="Unplaced"/>
</dbReference>
<evidence type="ECO:0000313" key="11">
    <source>
        <dbReference type="Proteomes" id="UP000695023"/>
    </source>
</evidence>
<feature type="compositionally biased region" description="Basic residues" evidence="8">
    <location>
        <begin position="470"/>
        <end position="483"/>
    </location>
</feature>
<dbReference type="GO" id="GO:0006334">
    <property type="term" value="P:nucleosome assembly"/>
    <property type="evidence" value="ECO:0007669"/>
    <property type="project" value="InterPro"/>
</dbReference>
<feature type="compositionally biased region" description="Acidic residues" evidence="8">
    <location>
        <begin position="420"/>
        <end position="437"/>
    </location>
</feature>
<dbReference type="GeneTree" id="ENSGT00940000155314"/>
<dbReference type="STRING" id="303518.ENSPNYP00000005203"/>
<dbReference type="Gene3D" id="1.10.10.10">
    <property type="entry name" value="Winged helix-like DNA-binding domain superfamily/Winged helix DNA-binding domain"/>
    <property type="match status" value="3"/>
</dbReference>
<feature type="compositionally biased region" description="Low complexity" evidence="8">
    <location>
        <begin position="39"/>
        <end position="55"/>
    </location>
</feature>
<dbReference type="CTD" id="50809"/>
<evidence type="ECO:0000256" key="1">
    <source>
        <dbReference type="ARBA" id="ARBA00004123"/>
    </source>
</evidence>
<dbReference type="GO" id="GO:0031491">
    <property type="term" value="F:nucleosome binding"/>
    <property type="evidence" value="ECO:0007669"/>
    <property type="project" value="TreeGrafter"/>
</dbReference>
<feature type="compositionally biased region" description="Low complexity" evidence="8">
    <location>
        <begin position="460"/>
        <end position="469"/>
    </location>
</feature>
<dbReference type="SUPFAM" id="SSF46785">
    <property type="entry name" value="Winged helix' DNA-binding domain"/>
    <property type="match status" value="3"/>
</dbReference>
<keyword evidence="4" id="KW-0158">Chromosome</keyword>
<dbReference type="GO" id="GO:0030527">
    <property type="term" value="F:structural constituent of chromatin"/>
    <property type="evidence" value="ECO:0007669"/>
    <property type="project" value="InterPro"/>
</dbReference>
<dbReference type="Ensembl" id="ENSPNYT00000005340.1">
    <property type="protein sequence ID" value="ENSPNYP00000005203.1"/>
    <property type="gene ID" value="ENSPNYG00000004052.1"/>
</dbReference>
<evidence type="ECO:0000256" key="6">
    <source>
        <dbReference type="ARBA" id="ARBA00023125"/>
    </source>
</evidence>
<dbReference type="GeneID" id="102207387"/>
<dbReference type="SMART" id="SM00526">
    <property type="entry name" value="H15"/>
    <property type="match status" value="3"/>
</dbReference>
<feature type="region of interest" description="Disordered" evidence="8">
    <location>
        <begin position="401"/>
        <end position="615"/>
    </location>
</feature>
<evidence type="ECO:0000256" key="2">
    <source>
        <dbReference type="ARBA" id="ARBA00004286"/>
    </source>
</evidence>
<dbReference type="OrthoDB" id="7684689at2759"/>
<evidence type="ECO:0000259" key="9">
    <source>
        <dbReference type="PROSITE" id="PS51504"/>
    </source>
</evidence>
<feature type="compositionally biased region" description="Basic and acidic residues" evidence="8">
    <location>
        <begin position="62"/>
        <end position="85"/>
    </location>
</feature>
<reference evidence="12" key="2">
    <citation type="submission" date="2025-04" db="UniProtKB">
        <authorList>
            <consortium name="RefSeq"/>
        </authorList>
    </citation>
    <scope>IDENTIFICATION</scope>
</reference>
<evidence type="ECO:0000313" key="10">
    <source>
        <dbReference type="Ensembl" id="ENSPNYP00000005203.1"/>
    </source>
</evidence>
<sequence>MPIRRAAATPTQEKTPSAAAEKEPEASSEESPATEKEQAASSAAAADGDEGSAAGKTAPAENGEKADGAAAEKEGEGKDKKDDKCKDCAAGQCATHCYVLLLRLKDGYKYEKSKVKKVKRTIPAWASVTASKKVPVTNFAGTQNKVDNILIEAITSCNDRSGVSYQSVMKYIVKKYPGMELDRKKFLIKKSMKKHLEKGTIKQLKGKGLSGTFAIGKQTPLSKKAAQKQESLGDALPLIITRLCEPKEASYNLIKKYLEQHFPSFNIENRPEVLKSALVRAVEKGQLEQITGKGARGTFQLKRTGNKVLLKGGTLEDAITAAITAMNEPKTCSTTTLRRYLLDANKDRKEYQLVANLRRTLTKCKVLGWMEQITGHGFNGTYQLSFPFYPSPTILYPDKFKEIPKKDAAPPTKRRRTVESSDEDEEESEEEEESEDEAPARKRKPPKRPPPKARRPPPTKKSSSASQSKAKGRGRSLAKKSPAKKAASSAKSSGKKQPAPKKESESPSKATPVKRGAPAKKPKTPAVKKLNKRGAKRPVSKESPPKEPTATKETTRSGSKRSKAEESPPEAPAAKKQAAKSGSKRPAESSPAEPAVKKGAKSSKQSARKSKRGKY</sequence>
<name>A0A3B4F5J8_9CICH</name>
<keyword evidence="7" id="KW-0539">Nucleus</keyword>
<dbReference type="PANTHER" id="PTHR15832">
    <property type="entry name" value="SHC (SRC HOMOLOGY DOMAIN C-TERMINAL) ADAPTOR HOMOLOG"/>
    <property type="match status" value="1"/>
</dbReference>
<dbReference type="CDD" id="cd00073">
    <property type="entry name" value="H15"/>
    <property type="match status" value="1"/>
</dbReference>
<feature type="domain" description="H15" evidence="9">
    <location>
        <begin position="311"/>
        <end position="386"/>
    </location>
</feature>
<gene>
    <name evidence="12" type="primary">hp1bp3</name>
</gene>
<dbReference type="AlphaFoldDB" id="A0A3B4F5J8"/>
<dbReference type="InterPro" id="IPR036390">
    <property type="entry name" value="WH_DNA-bd_sf"/>
</dbReference>
<feature type="compositionally biased region" description="Basic residues" evidence="8">
    <location>
        <begin position="441"/>
        <end position="458"/>
    </location>
</feature>
<dbReference type="GO" id="GO:0005634">
    <property type="term" value="C:nucleus"/>
    <property type="evidence" value="ECO:0007669"/>
    <property type="project" value="UniProtKB-SubCell"/>
</dbReference>
<dbReference type="GO" id="GO:0003677">
    <property type="term" value="F:DNA binding"/>
    <property type="evidence" value="ECO:0007669"/>
    <property type="project" value="UniProtKB-KW"/>
</dbReference>
<evidence type="ECO:0000256" key="5">
    <source>
        <dbReference type="ARBA" id="ARBA00022737"/>
    </source>
</evidence>
<evidence type="ECO:0000256" key="4">
    <source>
        <dbReference type="ARBA" id="ARBA00022454"/>
    </source>
</evidence>
<feature type="compositionally biased region" description="Low complexity" evidence="8">
    <location>
        <begin position="572"/>
        <end position="581"/>
    </location>
</feature>
<feature type="compositionally biased region" description="Basic residues" evidence="8">
    <location>
        <begin position="598"/>
        <end position="615"/>
    </location>
</feature>
<feature type="compositionally biased region" description="Basic and acidic residues" evidence="8">
    <location>
        <begin position="539"/>
        <end position="555"/>
    </location>
</feature>
<accession>A0A3B4F5J8</accession>
<keyword evidence="5" id="KW-0677">Repeat</keyword>
<dbReference type="PROSITE" id="PS51504">
    <property type="entry name" value="H15"/>
    <property type="match status" value="3"/>
</dbReference>
<dbReference type="InterPro" id="IPR036388">
    <property type="entry name" value="WH-like_DNA-bd_sf"/>
</dbReference>
<feature type="compositionally biased region" description="Basic residues" evidence="8">
    <location>
        <begin position="529"/>
        <end position="538"/>
    </location>
</feature>
<dbReference type="Pfam" id="PF00538">
    <property type="entry name" value="Linker_histone"/>
    <property type="match status" value="3"/>
</dbReference>
<feature type="domain" description="H15" evidence="9">
    <location>
        <begin position="142"/>
        <end position="217"/>
    </location>
</feature>
<evidence type="ECO:0000256" key="8">
    <source>
        <dbReference type="SAM" id="MobiDB-lite"/>
    </source>
</evidence>
<dbReference type="InterPro" id="IPR005818">
    <property type="entry name" value="Histone_H1/H5_H15"/>
</dbReference>
<evidence type="ECO:0000256" key="3">
    <source>
        <dbReference type="ARBA" id="ARBA00019297"/>
    </source>
</evidence>